<dbReference type="PROSITE" id="PS51257">
    <property type="entry name" value="PROKAR_LIPOPROTEIN"/>
    <property type="match status" value="1"/>
</dbReference>
<evidence type="ECO:0000313" key="6">
    <source>
        <dbReference type="Proteomes" id="UP000326396"/>
    </source>
</evidence>
<evidence type="ECO:0000256" key="2">
    <source>
        <dbReference type="ARBA" id="ARBA00022737"/>
    </source>
</evidence>
<dbReference type="Gene3D" id="3.80.10.10">
    <property type="entry name" value="Ribonuclease Inhibitor"/>
    <property type="match status" value="1"/>
</dbReference>
<dbReference type="InterPro" id="IPR013210">
    <property type="entry name" value="LRR_N_plant-typ"/>
</dbReference>
<dbReference type="FunFam" id="3.80.10.10:FF:000383">
    <property type="entry name" value="Leucine-rich repeat receptor protein kinase EMS1"/>
    <property type="match status" value="1"/>
</dbReference>
<keyword evidence="2" id="KW-0677">Repeat</keyword>
<evidence type="ECO:0000256" key="3">
    <source>
        <dbReference type="SAM" id="SignalP"/>
    </source>
</evidence>
<dbReference type="SUPFAM" id="SSF52058">
    <property type="entry name" value="L domain-like"/>
    <property type="match status" value="1"/>
</dbReference>
<feature type="signal peptide" evidence="3">
    <location>
        <begin position="1"/>
        <end position="22"/>
    </location>
</feature>
<evidence type="ECO:0000256" key="1">
    <source>
        <dbReference type="ARBA" id="ARBA00022614"/>
    </source>
</evidence>
<dbReference type="Pfam" id="PF13855">
    <property type="entry name" value="LRR_8"/>
    <property type="match status" value="2"/>
</dbReference>
<protein>
    <recommendedName>
        <fullName evidence="4">Leucine-rich repeat-containing N-terminal plant-type domain-containing protein</fullName>
    </recommendedName>
</protein>
<dbReference type="Proteomes" id="UP000326396">
    <property type="component" value="Linkage Group LG3"/>
</dbReference>
<feature type="chain" id="PRO_5024458178" description="Leucine-rich repeat-containing N-terminal plant-type domain-containing protein" evidence="3">
    <location>
        <begin position="23"/>
        <end position="256"/>
    </location>
</feature>
<sequence length="256" mass="28916">MLRLMFPIFFFFLITAIPTLLSCPIHQKQALLHFKSTLTSTITNASSYELLQLKSWNQTSDCCSWERVNCDGTRTVTELHLDVVVFPVPYPNPVPVVFSNILAPIFYIRSLKLLDISGNSLHGDIPGDGFANLTELVHLDTHYNYFSGSIPRQFFRLTNLSYLDMGYNWLEGELGPEFGLLTNLTVLRLSANYFQGQISSHLFKLKSLIFLDLSYNNIEGKLGPELEWSSKNLTSLSLCGNHFKAKGILVAKESLL</sequence>
<keyword evidence="6" id="KW-1185">Reference proteome</keyword>
<keyword evidence="1" id="KW-0433">Leucine-rich repeat</keyword>
<reference evidence="5 6" key="1">
    <citation type="submission" date="2019-05" db="EMBL/GenBank/DDBJ databases">
        <title>Mikania micrantha, genome provides insights into the molecular mechanism of rapid growth.</title>
        <authorList>
            <person name="Liu B."/>
        </authorList>
    </citation>
    <scope>NUCLEOTIDE SEQUENCE [LARGE SCALE GENOMIC DNA]</scope>
    <source>
        <strain evidence="5">NLD-2019</strain>
        <tissue evidence="5">Leaf</tissue>
    </source>
</reference>
<dbReference type="PANTHER" id="PTHR48065">
    <property type="entry name" value="OS10G0469600 PROTEIN"/>
    <property type="match status" value="1"/>
</dbReference>
<accession>A0A5N6N2U9</accession>
<dbReference type="EMBL" id="SZYD01000013">
    <property type="protein sequence ID" value="KAD4384193.1"/>
    <property type="molecule type" value="Genomic_DNA"/>
</dbReference>
<dbReference type="InterPro" id="IPR032675">
    <property type="entry name" value="LRR_dom_sf"/>
</dbReference>
<name>A0A5N6N2U9_9ASTR</name>
<comment type="caution">
    <text evidence="5">The sequence shown here is derived from an EMBL/GenBank/DDBJ whole genome shotgun (WGS) entry which is preliminary data.</text>
</comment>
<evidence type="ECO:0000259" key="4">
    <source>
        <dbReference type="Pfam" id="PF08263"/>
    </source>
</evidence>
<organism evidence="5 6">
    <name type="scientific">Mikania micrantha</name>
    <name type="common">bitter vine</name>
    <dbReference type="NCBI Taxonomy" id="192012"/>
    <lineage>
        <taxon>Eukaryota</taxon>
        <taxon>Viridiplantae</taxon>
        <taxon>Streptophyta</taxon>
        <taxon>Embryophyta</taxon>
        <taxon>Tracheophyta</taxon>
        <taxon>Spermatophyta</taxon>
        <taxon>Magnoliopsida</taxon>
        <taxon>eudicotyledons</taxon>
        <taxon>Gunneridae</taxon>
        <taxon>Pentapetalae</taxon>
        <taxon>asterids</taxon>
        <taxon>campanulids</taxon>
        <taxon>Asterales</taxon>
        <taxon>Asteraceae</taxon>
        <taxon>Asteroideae</taxon>
        <taxon>Heliantheae alliance</taxon>
        <taxon>Eupatorieae</taxon>
        <taxon>Mikania</taxon>
    </lineage>
</organism>
<dbReference type="AlphaFoldDB" id="A0A5N6N2U9"/>
<keyword evidence="3" id="KW-0732">Signal</keyword>
<feature type="domain" description="Leucine-rich repeat-containing N-terminal plant-type" evidence="4">
    <location>
        <begin position="26"/>
        <end position="71"/>
    </location>
</feature>
<gene>
    <name evidence="5" type="ORF">E3N88_24361</name>
</gene>
<dbReference type="OrthoDB" id="1742253at2759"/>
<dbReference type="Pfam" id="PF08263">
    <property type="entry name" value="LRRNT_2"/>
    <property type="match status" value="1"/>
</dbReference>
<dbReference type="InterPro" id="IPR001611">
    <property type="entry name" value="Leu-rich_rpt"/>
</dbReference>
<evidence type="ECO:0000313" key="5">
    <source>
        <dbReference type="EMBL" id="KAD4384193.1"/>
    </source>
</evidence>
<proteinExistence type="predicted"/>